<organism evidence="2 3">
    <name type="scientific">Stenotrophomonas pavanii</name>
    <dbReference type="NCBI Taxonomy" id="487698"/>
    <lineage>
        <taxon>Bacteria</taxon>
        <taxon>Pseudomonadati</taxon>
        <taxon>Pseudomonadota</taxon>
        <taxon>Gammaproteobacteria</taxon>
        <taxon>Lysobacterales</taxon>
        <taxon>Lysobacteraceae</taxon>
        <taxon>Stenotrophomonas</taxon>
    </lineage>
</organism>
<keyword evidence="1" id="KW-0812">Transmembrane</keyword>
<proteinExistence type="predicted"/>
<sequence>MRHLALPFYCAVVVGLLLALLARAVYTDAGSLLPPFGAGVVFFTWCGVRHLRRNWPAFREEMRQRSAERARTALPADDTH</sequence>
<accession>A0A246KWW7</accession>
<dbReference type="Proteomes" id="UP000197904">
    <property type="component" value="Unassembled WGS sequence"/>
</dbReference>
<keyword evidence="1" id="KW-0472">Membrane</keyword>
<dbReference type="EMBL" id="NIXP01000090">
    <property type="protein sequence ID" value="OWR32245.1"/>
    <property type="molecule type" value="Genomic_DNA"/>
</dbReference>
<keyword evidence="1" id="KW-1133">Transmembrane helix</keyword>
<feature type="transmembrane region" description="Helical" evidence="1">
    <location>
        <begin position="32"/>
        <end position="51"/>
    </location>
</feature>
<evidence type="ECO:0000256" key="1">
    <source>
        <dbReference type="SAM" id="Phobius"/>
    </source>
</evidence>
<name>A0A246KWW7_9GAMM</name>
<reference evidence="2 3" key="1">
    <citation type="submission" date="2017-06" db="EMBL/GenBank/DDBJ databases">
        <authorList>
            <person name="Kim H.J."/>
            <person name="Triplett B.A."/>
        </authorList>
    </citation>
    <scope>NUCLEOTIDE SEQUENCE [LARGE SCALE GENOMIC DNA]</scope>
    <source>
        <strain evidence="2 3">S18795</strain>
    </source>
</reference>
<dbReference type="AlphaFoldDB" id="A0A246KWW7"/>
<protein>
    <submittedName>
        <fullName evidence="2">Uncharacterized protein</fullName>
    </submittedName>
</protein>
<evidence type="ECO:0000313" key="2">
    <source>
        <dbReference type="EMBL" id="OWR32245.1"/>
    </source>
</evidence>
<feature type="transmembrane region" description="Helical" evidence="1">
    <location>
        <begin position="7"/>
        <end position="26"/>
    </location>
</feature>
<evidence type="ECO:0000313" key="3">
    <source>
        <dbReference type="Proteomes" id="UP000197904"/>
    </source>
</evidence>
<gene>
    <name evidence="2" type="ORF">CEE55_13770</name>
</gene>
<dbReference type="RefSeq" id="WP_088476182.1">
    <property type="nucleotide sequence ID" value="NZ_NIXP01000090.1"/>
</dbReference>
<comment type="caution">
    <text evidence="2">The sequence shown here is derived from an EMBL/GenBank/DDBJ whole genome shotgun (WGS) entry which is preliminary data.</text>
</comment>